<keyword evidence="3" id="KW-1185">Reference proteome</keyword>
<accession>A0ABR3M0F4</accession>
<feature type="region of interest" description="Disordered" evidence="1">
    <location>
        <begin position="65"/>
        <end position="98"/>
    </location>
</feature>
<protein>
    <submittedName>
        <fullName evidence="2">Uncharacterized protein</fullName>
    </submittedName>
</protein>
<sequence>MPAKSTLVPPKGVLHLSCAFLRSPSFPVSVFQQIKPEIQDVCVVRNLYRRPLWVEANSRKQEGVDKALQSSLAHLRSARSSSTPATDGQPGRALSLHR</sequence>
<organism evidence="2 3">
    <name type="scientific">Cirrhinus molitorella</name>
    <name type="common">mud carp</name>
    <dbReference type="NCBI Taxonomy" id="172907"/>
    <lineage>
        <taxon>Eukaryota</taxon>
        <taxon>Metazoa</taxon>
        <taxon>Chordata</taxon>
        <taxon>Craniata</taxon>
        <taxon>Vertebrata</taxon>
        <taxon>Euteleostomi</taxon>
        <taxon>Actinopterygii</taxon>
        <taxon>Neopterygii</taxon>
        <taxon>Teleostei</taxon>
        <taxon>Ostariophysi</taxon>
        <taxon>Cypriniformes</taxon>
        <taxon>Cyprinidae</taxon>
        <taxon>Labeoninae</taxon>
        <taxon>Labeonini</taxon>
        <taxon>Cirrhinus</taxon>
    </lineage>
</organism>
<feature type="compositionally biased region" description="Low complexity" evidence="1">
    <location>
        <begin position="70"/>
        <end position="82"/>
    </location>
</feature>
<dbReference type="EMBL" id="JAYMGO010000016">
    <property type="protein sequence ID" value="KAL1258602.1"/>
    <property type="molecule type" value="Genomic_DNA"/>
</dbReference>
<reference evidence="2 3" key="1">
    <citation type="submission" date="2023-09" db="EMBL/GenBank/DDBJ databases">
        <authorList>
            <person name="Wang M."/>
        </authorList>
    </citation>
    <scope>NUCLEOTIDE SEQUENCE [LARGE SCALE GENOMIC DNA]</scope>
    <source>
        <strain evidence="2">GT-2023</strain>
        <tissue evidence="2">Liver</tissue>
    </source>
</reference>
<evidence type="ECO:0000313" key="2">
    <source>
        <dbReference type="EMBL" id="KAL1258602.1"/>
    </source>
</evidence>
<name>A0ABR3M0F4_9TELE</name>
<proteinExistence type="predicted"/>
<evidence type="ECO:0000256" key="1">
    <source>
        <dbReference type="SAM" id="MobiDB-lite"/>
    </source>
</evidence>
<comment type="caution">
    <text evidence="2">The sequence shown here is derived from an EMBL/GenBank/DDBJ whole genome shotgun (WGS) entry which is preliminary data.</text>
</comment>
<gene>
    <name evidence="2" type="ORF">QQF64_009179</name>
</gene>
<evidence type="ECO:0000313" key="3">
    <source>
        <dbReference type="Proteomes" id="UP001558613"/>
    </source>
</evidence>
<dbReference type="Proteomes" id="UP001558613">
    <property type="component" value="Unassembled WGS sequence"/>
</dbReference>